<evidence type="ECO:0000313" key="1">
    <source>
        <dbReference type="EMBL" id="SBO14794.1"/>
    </source>
</evidence>
<dbReference type="Proteomes" id="UP000078419">
    <property type="component" value="Unassembled WGS sequence"/>
</dbReference>
<accession>A0AA45UTV9</accession>
<evidence type="ECO:0000313" key="2">
    <source>
        <dbReference type="Proteomes" id="UP000078419"/>
    </source>
</evidence>
<dbReference type="EMBL" id="FLLR01000073">
    <property type="protein sequence ID" value="SBO14794.1"/>
    <property type="molecule type" value="Genomic_DNA"/>
</dbReference>
<reference evidence="2" key="1">
    <citation type="submission" date="2016-03" db="EMBL/GenBank/DDBJ databases">
        <authorList>
            <person name="Loux Valentin"/>
        </authorList>
    </citation>
    <scope>NUCLEOTIDE SEQUENCE [LARGE SCALE GENOMIC DNA]</scope>
    <source>
        <strain evidence="2">C1</strain>
    </source>
</reference>
<comment type="caution">
    <text evidence="1">The sequence shown here is derived from an EMBL/GenBank/DDBJ whole genome shotgun (WGS) entry which is preliminary data.</text>
</comment>
<gene>
    <name evidence="1" type="ORF">ANAPC1_01163</name>
</gene>
<proteinExistence type="predicted"/>
<organism evidence="1 2">
    <name type="scientific">Anaplasma phagocytophilum</name>
    <name type="common">Ehrlichia phagocytophila</name>
    <dbReference type="NCBI Taxonomy" id="948"/>
    <lineage>
        <taxon>Bacteria</taxon>
        <taxon>Pseudomonadati</taxon>
        <taxon>Pseudomonadota</taxon>
        <taxon>Alphaproteobacteria</taxon>
        <taxon>Rickettsiales</taxon>
        <taxon>Anaplasmataceae</taxon>
        <taxon>Anaplasma</taxon>
        <taxon>phagocytophilum group</taxon>
    </lineage>
</organism>
<protein>
    <submittedName>
        <fullName evidence="1">Uncharacterized protein</fullName>
    </submittedName>
</protein>
<name>A0AA45UTV9_ANAPH</name>
<dbReference type="AlphaFoldDB" id="A0AA45UTV9"/>
<sequence length="45" mass="4974">MLVLVWGGYKGCIKVVLLVIKLARSRVETSLMSAKKLKSVTVLLE</sequence>